<reference evidence="1 2" key="1">
    <citation type="submission" date="2023-02" db="EMBL/GenBank/DDBJ databases">
        <title>Evolution of Hrp T3SS in non-pathogenic Pseudomonas fluorescens.</title>
        <authorList>
            <person name="Liao K."/>
            <person name="Wei H."/>
            <person name="Gu Y."/>
        </authorList>
    </citation>
    <scope>NUCLEOTIDE SEQUENCE [LARGE SCALE GENOMIC DNA]</scope>
    <source>
        <strain evidence="1 2">FP2034</strain>
    </source>
</reference>
<dbReference type="EMBL" id="CP117451">
    <property type="protein sequence ID" value="WLG98663.1"/>
    <property type="molecule type" value="Genomic_DNA"/>
</dbReference>
<evidence type="ECO:0000313" key="2">
    <source>
        <dbReference type="Proteomes" id="UP001224838"/>
    </source>
</evidence>
<protein>
    <submittedName>
        <fullName evidence="1">Halovibrin HvnA</fullName>
    </submittedName>
</protein>
<sequence length="292" mass="32473">MKTLILWVMLVLAGATVSQQALSLERLRSGVQIAAELTQRYNDIRDDCGSPSMPSFLCTGVMLRSTIPGDGYFTWNPSPYSRTSGGVAFSFLRKDAKFSGLVYGQNSGFIFYPVLTRPADTFQVEVLCAYPSDGATNNRDQAGCGAHPYALDRSRRCQTIGVTTAEQWIANRQEYAWNLCGFDVSDDMNEMATSGFKETIRAHNLGNFFAGTFDYIELVVATWPQHDNPTPVPLEAFFYTNDGLARAQRDQMDYFNQSGRGVPIIKLELPQNPSADAVFSYLMEDQRVLLGL</sequence>
<evidence type="ECO:0000313" key="1">
    <source>
        <dbReference type="EMBL" id="WLG98663.1"/>
    </source>
</evidence>
<dbReference type="RefSeq" id="WP_305467121.1">
    <property type="nucleotide sequence ID" value="NZ_CP117425.1"/>
</dbReference>
<proteinExistence type="predicted"/>
<dbReference type="Proteomes" id="UP001224838">
    <property type="component" value="Chromosome"/>
</dbReference>
<organism evidence="1 2">
    <name type="scientific">Pseudomonas beijingensis</name>
    <dbReference type="NCBI Taxonomy" id="2954101"/>
    <lineage>
        <taxon>Bacteria</taxon>
        <taxon>Pseudomonadati</taxon>
        <taxon>Pseudomonadota</taxon>
        <taxon>Gammaproteobacteria</taxon>
        <taxon>Pseudomonadales</taxon>
        <taxon>Pseudomonadaceae</taxon>
        <taxon>Pseudomonas</taxon>
    </lineage>
</organism>
<accession>A0ABY9F4V0</accession>
<keyword evidence="2" id="KW-1185">Reference proteome</keyword>
<gene>
    <name evidence="1" type="ORF">PSH92_14825</name>
</gene>
<name>A0ABY9F4V0_9PSED</name>